<feature type="region of interest" description="Disordered" evidence="1">
    <location>
        <begin position="31"/>
        <end position="56"/>
    </location>
</feature>
<evidence type="ECO:0000256" key="1">
    <source>
        <dbReference type="SAM" id="MobiDB-lite"/>
    </source>
</evidence>
<reference evidence="2 3" key="2">
    <citation type="journal article" date="2017" name="Nature">
        <title>The Apostasia genome and the evolution of orchids.</title>
        <authorList>
            <person name="Zhang G.Q."/>
            <person name="Liu K.W."/>
            <person name="Li Z."/>
            <person name="Lohaus R."/>
            <person name="Hsiao Y.Y."/>
            <person name="Niu S.C."/>
            <person name="Wang J.Y."/>
            <person name="Lin Y.C."/>
            <person name="Xu Q."/>
            <person name="Chen L.J."/>
            <person name="Yoshida K."/>
            <person name="Fujiwara S."/>
            <person name="Wang Z.W."/>
            <person name="Zhang Y.Q."/>
            <person name="Mitsuda N."/>
            <person name="Wang M."/>
            <person name="Liu G.H."/>
            <person name="Pecoraro L."/>
            <person name="Huang H.X."/>
            <person name="Xiao X.J."/>
            <person name="Lin M."/>
            <person name="Wu X.Y."/>
            <person name="Wu W.L."/>
            <person name="Chen Y.Y."/>
            <person name="Chang S.B."/>
            <person name="Sakamoto S."/>
            <person name="Ohme-Takagi M."/>
            <person name="Yagi M."/>
            <person name="Zeng S.J."/>
            <person name="Shen C.Y."/>
            <person name="Yeh C.M."/>
            <person name="Luo Y.B."/>
            <person name="Tsai W.C."/>
            <person name="Van de Peer Y."/>
            <person name="Liu Z.J."/>
        </authorList>
    </citation>
    <scope>NUCLEOTIDE SEQUENCE [LARGE SCALE GENOMIC DNA]</scope>
    <source>
        <tissue evidence="2">The whole plant</tissue>
    </source>
</reference>
<sequence>MLTCPRDSGVWIVLVVPHFCATPPAGDMLLPEEAPKTLTASETSSRNSKYGLTDMKPGYVRADYPILKTHPRKQKGEEKPKFRKDKDKKLFQKAFWVDSASDSSRLKLRMRLQTCA</sequence>
<dbReference type="EMBL" id="KZ503369">
    <property type="protein sequence ID" value="PKU65265.1"/>
    <property type="molecule type" value="Genomic_DNA"/>
</dbReference>
<name>A0A2I0VPC5_9ASPA</name>
<evidence type="ECO:0000313" key="3">
    <source>
        <dbReference type="Proteomes" id="UP000233837"/>
    </source>
</evidence>
<dbReference type="AlphaFoldDB" id="A0A2I0VPC5"/>
<evidence type="ECO:0000313" key="2">
    <source>
        <dbReference type="EMBL" id="PKU65265.1"/>
    </source>
</evidence>
<protein>
    <submittedName>
        <fullName evidence="2">Uncharacterized protein</fullName>
    </submittedName>
</protein>
<dbReference type="Proteomes" id="UP000233837">
    <property type="component" value="Unassembled WGS sequence"/>
</dbReference>
<feature type="compositionally biased region" description="Polar residues" evidence="1">
    <location>
        <begin position="38"/>
        <end position="50"/>
    </location>
</feature>
<reference evidence="2 3" key="1">
    <citation type="journal article" date="2016" name="Sci. Rep.">
        <title>The Dendrobium catenatum Lindl. genome sequence provides insights into polysaccharide synthase, floral development and adaptive evolution.</title>
        <authorList>
            <person name="Zhang G.Q."/>
            <person name="Xu Q."/>
            <person name="Bian C."/>
            <person name="Tsai W.C."/>
            <person name="Yeh C.M."/>
            <person name="Liu K.W."/>
            <person name="Yoshida K."/>
            <person name="Zhang L.S."/>
            <person name="Chang S.B."/>
            <person name="Chen F."/>
            <person name="Shi Y."/>
            <person name="Su Y.Y."/>
            <person name="Zhang Y.Q."/>
            <person name="Chen L.J."/>
            <person name="Yin Y."/>
            <person name="Lin M."/>
            <person name="Huang H."/>
            <person name="Deng H."/>
            <person name="Wang Z.W."/>
            <person name="Zhu S.L."/>
            <person name="Zhao X."/>
            <person name="Deng C."/>
            <person name="Niu S.C."/>
            <person name="Huang J."/>
            <person name="Wang M."/>
            <person name="Liu G.H."/>
            <person name="Yang H.J."/>
            <person name="Xiao X.J."/>
            <person name="Hsiao Y.Y."/>
            <person name="Wu W.L."/>
            <person name="Chen Y.Y."/>
            <person name="Mitsuda N."/>
            <person name="Ohme-Takagi M."/>
            <person name="Luo Y.B."/>
            <person name="Van de Peer Y."/>
            <person name="Liu Z.J."/>
        </authorList>
    </citation>
    <scope>NUCLEOTIDE SEQUENCE [LARGE SCALE GENOMIC DNA]</scope>
    <source>
        <tissue evidence="2">The whole plant</tissue>
    </source>
</reference>
<gene>
    <name evidence="2" type="ORF">MA16_Dca016568</name>
</gene>
<proteinExistence type="predicted"/>
<accession>A0A2I0VPC5</accession>
<organism evidence="2 3">
    <name type="scientific">Dendrobium catenatum</name>
    <dbReference type="NCBI Taxonomy" id="906689"/>
    <lineage>
        <taxon>Eukaryota</taxon>
        <taxon>Viridiplantae</taxon>
        <taxon>Streptophyta</taxon>
        <taxon>Embryophyta</taxon>
        <taxon>Tracheophyta</taxon>
        <taxon>Spermatophyta</taxon>
        <taxon>Magnoliopsida</taxon>
        <taxon>Liliopsida</taxon>
        <taxon>Asparagales</taxon>
        <taxon>Orchidaceae</taxon>
        <taxon>Epidendroideae</taxon>
        <taxon>Malaxideae</taxon>
        <taxon>Dendrobiinae</taxon>
        <taxon>Dendrobium</taxon>
    </lineage>
</organism>
<keyword evidence="3" id="KW-1185">Reference proteome</keyword>